<dbReference type="Gene3D" id="3.40.50.300">
    <property type="entry name" value="P-loop containing nucleotide triphosphate hydrolases"/>
    <property type="match status" value="2"/>
</dbReference>
<dbReference type="InterPro" id="IPR027417">
    <property type="entry name" value="P-loop_NTPase"/>
</dbReference>
<comment type="subcellular location">
    <subcellularLocation>
        <location evidence="1">Vacuole membrane</location>
        <topology evidence="1">Multi-pass membrane protein</topology>
    </subcellularLocation>
</comment>
<feature type="transmembrane region" description="Helical" evidence="10">
    <location>
        <begin position="370"/>
        <end position="390"/>
    </location>
</feature>
<gene>
    <name evidence="13" type="ORF">Pfra01_001521900</name>
</gene>
<dbReference type="PROSITE" id="PS50929">
    <property type="entry name" value="ABC_TM1F"/>
    <property type="match status" value="2"/>
</dbReference>
<protein>
    <submittedName>
        <fullName evidence="13">Unnamed protein product</fullName>
    </submittedName>
</protein>
<evidence type="ECO:0000256" key="2">
    <source>
        <dbReference type="ARBA" id="ARBA00022448"/>
    </source>
</evidence>
<evidence type="ECO:0000259" key="11">
    <source>
        <dbReference type="PROSITE" id="PS50893"/>
    </source>
</evidence>
<feature type="transmembrane region" description="Helical" evidence="10">
    <location>
        <begin position="156"/>
        <end position="179"/>
    </location>
</feature>
<dbReference type="CDD" id="cd03244">
    <property type="entry name" value="ABCC_MRP_domain2"/>
    <property type="match status" value="1"/>
</dbReference>
<name>A0A9W7CVW1_9STRA</name>
<evidence type="ECO:0000256" key="10">
    <source>
        <dbReference type="SAM" id="Phobius"/>
    </source>
</evidence>
<dbReference type="InterPro" id="IPR011527">
    <property type="entry name" value="ABC1_TM_dom"/>
</dbReference>
<evidence type="ECO:0000256" key="3">
    <source>
        <dbReference type="ARBA" id="ARBA00022692"/>
    </source>
</evidence>
<evidence type="ECO:0000256" key="6">
    <source>
        <dbReference type="ARBA" id="ARBA00022840"/>
    </source>
</evidence>
<dbReference type="PROSITE" id="PS50893">
    <property type="entry name" value="ABC_TRANSPORTER_2"/>
    <property type="match status" value="2"/>
</dbReference>
<dbReference type="Gene3D" id="1.20.1560.10">
    <property type="entry name" value="ABC transporter type 1, transmembrane domain"/>
    <property type="match status" value="2"/>
</dbReference>
<dbReference type="EMBL" id="BSXT01001646">
    <property type="protein sequence ID" value="GMF44118.1"/>
    <property type="molecule type" value="Genomic_DNA"/>
</dbReference>
<feature type="transmembrane region" description="Helical" evidence="10">
    <location>
        <begin position="343"/>
        <end position="364"/>
    </location>
</feature>
<feature type="transmembrane region" description="Helical" evidence="10">
    <location>
        <begin position="731"/>
        <end position="755"/>
    </location>
</feature>
<feature type="domain" description="ABC transmembrane type-1" evidence="12">
    <location>
        <begin position="116"/>
        <end position="399"/>
    </location>
</feature>
<feature type="transmembrane region" description="Helical" evidence="10">
    <location>
        <begin position="115"/>
        <end position="136"/>
    </location>
</feature>
<dbReference type="GO" id="GO:0016887">
    <property type="term" value="F:ATP hydrolysis activity"/>
    <property type="evidence" value="ECO:0007669"/>
    <property type="project" value="InterPro"/>
</dbReference>
<keyword evidence="3 10" id="KW-0812">Transmembrane</keyword>
<dbReference type="GO" id="GO:0140359">
    <property type="term" value="F:ABC-type transporter activity"/>
    <property type="evidence" value="ECO:0007669"/>
    <property type="project" value="InterPro"/>
</dbReference>
<dbReference type="PANTHER" id="PTHR24223">
    <property type="entry name" value="ATP-BINDING CASSETTE SUB-FAMILY C"/>
    <property type="match status" value="1"/>
</dbReference>
<dbReference type="SUPFAM" id="SSF52540">
    <property type="entry name" value="P-loop containing nucleoside triphosphate hydrolases"/>
    <property type="match status" value="2"/>
</dbReference>
<dbReference type="Pfam" id="PF00005">
    <property type="entry name" value="ABC_tran"/>
    <property type="match status" value="2"/>
</dbReference>
<dbReference type="FunFam" id="3.40.50.300:FF:000163">
    <property type="entry name" value="Multidrug resistance-associated protein member 4"/>
    <property type="match status" value="1"/>
</dbReference>
<dbReference type="InterPro" id="IPR003439">
    <property type="entry name" value="ABC_transporter-like_ATP-bd"/>
</dbReference>
<dbReference type="SUPFAM" id="SSF90123">
    <property type="entry name" value="ABC transporter transmembrane region"/>
    <property type="match status" value="2"/>
</dbReference>
<dbReference type="GO" id="GO:0005774">
    <property type="term" value="C:vacuolar membrane"/>
    <property type="evidence" value="ECO:0007669"/>
    <property type="project" value="UniProtKB-SubCell"/>
</dbReference>
<feature type="transmembrane region" description="Helical" evidence="10">
    <location>
        <begin position="771"/>
        <end position="793"/>
    </location>
</feature>
<evidence type="ECO:0000256" key="8">
    <source>
        <dbReference type="ARBA" id="ARBA00023136"/>
    </source>
</evidence>
<keyword evidence="8 10" id="KW-0472">Membrane</keyword>
<keyword evidence="14" id="KW-1185">Reference proteome</keyword>
<sequence>MDPQHREPEPHAAFHELRSPRAGAATRDKASPLDSANLLSVATIWWLQPLLARGARTPLTEDDVWDLPEKDQSRRLQGRFDDSWTKQAQRLKHKNKKDTRPNVNVALWEATKDKIAVAMGLYMVSATLTLLQPFLIKAILENLEDESNMFGISSGYGLAVFLGGVAFCGATAINSAQFLTARAGCNARMVVINSVFQKILRLSATARRTMNSGEVVTLAGVDSERVMEAYTIGLWCIISPIILVAVCILIGTQMGAYVGLAVAVTSVAIMYGAFMTSKHIGIYRRRISKISANRVKLTNEVLLGIRVIKFYAWEDSINETIRQIRNEEVGLMRRYNYLRLTNAVLMFLAPTILNMVCFLVYILLGNTLDVATAFVILALTNSCKMAFGIFANASVAVSEAVTSTGRLSDFLVSGEVERSPHARNLEHDKAIISFQDSDFQWVEDTPSPTLKNITFTLQPGTLTVVVGPVGSGKSSLVNAILGEMHQLRGNREVRGDVAYASQQAWIQNLTVRDNILFGEPYEADHYHRVVTACQLLPDFEMLEQGDQTEIGERGINLSGGQKARVGIARAMYRARNFDFVVLDDPLSALDVHVANAVFSDGLMGLAKGTTRLLVLNSHYHLLQYADRVLVMSDGKIVGNGTLEQLKGEFSFLATSPRSKEMDIAEATDHDHVKEKGKLLESIEATLPKGKGGNAMKTKSSKKLIVEEDRRVGSVRMKTYVNYLAASEWNGYVVTATIFILFTVAQVSLFFCDWFLSQWSKGAVDLSQKNSMAVYTGIVVASLILTLIRCVYYMEICMRCSGRLHFNYIRKVLGAPVTTFFDVTPVGRILNRFSRDLDQVDNPLPYFSLWMMLYIFQMSSAFIVCAAADPYVLILYIPVGYAFMFAIRLYQSSARELKRLDSTSRSPFLNLVSETISGIETVRSYKMVELFSSQCEELLNNNAKFFLLFQSSSRWFAMRTDWLVSFIIAAVAILAVATKSSLGAAVAGLGLTYASQLTSSFQRMTTLTTQVENIMTCFERIAHYGSLDEEGHKREPINKDSLDAEWPKTGAIEFENVSMRYRDDLPLVLKGVSFSVNSGEKVGICGRTGSGKSSLMSVLFRVVEIPTTGRVLIDGVDIATITVHQLRTKLTIIPQDPMLFSGSLRMNLDPFAEKSDAELYAVLRKVHLSETVSAWGQGLDYEVAEKGENLSVGQHQLLCIARALIRDSKVIVMDEATANVDQESDKLIQQTMKESFGGGDCTVLCIAHRIETIMDSDKILVLDGGEVVEYDTPSALLQLKGGVFQSLVESGKAVGILD</sequence>
<feature type="domain" description="ABC transmembrane type-1" evidence="12">
    <location>
        <begin position="735"/>
        <end position="1012"/>
    </location>
</feature>
<feature type="compositionally biased region" description="Basic and acidic residues" evidence="9">
    <location>
        <begin position="1"/>
        <end position="19"/>
    </location>
</feature>
<keyword evidence="2" id="KW-0813">Transport</keyword>
<dbReference type="PANTHER" id="PTHR24223:SF443">
    <property type="entry name" value="MULTIDRUG-RESISTANCE LIKE PROTEIN 1, ISOFORM I"/>
    <property type="match status" value="1"/>
</dbReference>
<comment type="caution">
    <text evidence="13">The sequence shown here is derived from an EMBL/GenBank/DDBJ whole genome shotgun (WGS) entry which is preliminary data.</text>
</comment>
<dbReference type="InterPro" id="IPR003593">
    <property type="entry name" value="AAA+_ATPase"/>
</dbReference>
<feature type="transmembrane region" description="Helical" evidence="10">
    <location>
        <begin position="843"/>
        <end position="863"/>
    </location>
</feature>
<feature type="region of interest" description="Disordered" evidence="9">
    <location>
        <begin position="1"/>
        <end position="29"/>
    </location>
</feature>
<dbReference type="Proteomes" id="UP001165121">
    <property type="component" value="Unassembled WGS sequence"/>
</dbReference>
<feature type="transmembrane region" description="Helical" evidence="10">
    <location>
        <begin position="961"/>
        <end position="993"/>
    </location>
</feature>
<evidence type="ECO:0000256" key="5">
    <source>
        <dbReference type="ARBA" id="ARBA00022741"/>
    </source>
</evidence>
<reference evidence="13" key="1">
    <citation type="submission" date="2023-04" db="EMBL/GenBank/DDBJ databases">
        <title>Phytophthora fragariaefolia NBRC 109709.</title>
        <authorList>
            <person name="Ichikawa N."/>
            <person name="Sato H."/>
            <person name="Tonouchi N."/>
        </authorList>
    </citation>
    <scope>NUCLEOTIDE SEQUENCE</scope>
    <source>
        <strain evidence="13">NBRC 109709</strain>
    </source>
</reference>
<dbReference type="CDD" id="cd18579">
    <property type="entry name" value="ABC_6TM_ABCC_D1"/>
    <property type="match status" value="1"/>
</dbReference>
<feature type="transmembrane region" description="Helical" evidence="10">
    <location>
        <begin position="257"/>
        <end position="276"/>
    </location>
</feature>
<dbReference type="InterPro" id="IPR050173">
    <property type="entry name" value="ABC_transporter_C-like"/>
</dbReference>
<evidence type="ECO:0000313" key="14">
    <source>
        <dbReference type="Proteomes" id="UP001165121"/>
    </source>
</evidence>
<evidence type="ECO:0000256" key="1">
    <source>
        <dbReference type="ARBA" id="ARBA00004128"/>
    </source>
</evidence>
<keyword evidence="6" id="KW-0067">ATP-binding</keyword>
<accession>A0A9W7CVW1</accession>
<organism evidence="13 14">
    <name type="scientific">Phytophthora fragariaefolia</name>
    <dbReference type="NCBI Taxonomy" id="1490495"/>
    <lineage>
        <taxon>Eukaryota</taxon>
        <taxon>Sar</taxon>
        <taxon>Stramenopiles</taxon>
        <taxon>Oomycota</taxon>
        <taxon>Peronosporomycetes</taxon>
        <taxon>Peronosporales</taxon>
        <taxon>Peronosporaceae</taxon>
        <taxon>Phytophthora</taxon>
    </lineage>
</organism>
<dbReference type="InterPro" id="IPR044746">
    <property type="entry name" value="ABCC_6TM_D1"/>
</dbReference>
<dbReference type="FunFam" id="3.40.50.300:FF:000997">
    <property type="entry name" value="Multidrug resistance-associated protein 1"/>
    <property type="match status" value="1"/>
</dbReference>
<evidence type="ECO:0000259" key="12">
    <source>
        <dbReference type="PROSITE" id="PS50929"/>
    </source>
</evidence>
<dbReference type="InterPro" id="IPR044726">
    <property type="entry name" value="ABCC_6TM_D2"/>
</dbReference>
<evidence type="ECO:0000313" key="13">
    <source>
        <dbReference type="EMBL" id="GMF44118.1"/>
    </source>
</evidence>
<dbReference type="Pfam" id="PF00664">
    <property type="entry name" value="ABC_membrane"/>
    <property type="match status" value="2"/>
</dbReference>
<dbReference type="OrthoDB" id="6500128at2759"/>
<proteinExistence type="predicted"/>
<dbReference type="FunFam" id="1.20.1560.10:FF:000063">
    <property type="entry name" value="Multidrug resistance protein ABC transporter"/>
    <property type="match status" value="1"/>
</dbReference>
<keyword evidence="5" id="KW-0547">Nucleotide-binding</keyword>
<dbReference type="GO" id="GO:0005524">
    <property type="term" value="F:ATP binding"/>
    <property type="evidence" value="ECO:0007669"/>
    <property type="project" value="UniProtKB-KW"/>
</dbReference>
<dbReference type="InterPro" id="IPR036640">
    <property type="entry name" value="ABC1_TM_sf"/>
</dbReference>
<dbReference type="SMART" id="SM00382">
    <property type="entry name" value="AAA"/>
    <property type="match status" value="2"/>
</dbReference>
<feature type="transmembrane region" description="Helical" evidence="10">
    <location>
        <begin position="232"/>
        <end position="251"/>
    </location>
</feature>
<evidence type="ECO:0000256" key="7">
    <source>
        <dbReference type="ARBA" id="ARBA00022989"/>
    </source>
</evidence>
<feature type="domain" description="ABC transporter" evidence="11">
    <location>
        <begin position="432"/>
        <end position="658"/>
    </location>
</feature>
<feature type="domain" description="ABC transporter" evidence="11">
    <location>
        <begin position="1051"/>
        <end position="1288"/>
    </location>
</feature>
<dbReference type="PROSITE" id="PS00211">
    <property type="entry name" value="ABC_TRANSPORTER_1"/>
    <property type="match status" value="1"/>
</dbReference>
<keyword evidence="7 10" id="KW-1133">Transmembrane helix</keyword>
<keyword evidence="4" id="KW-0677">Repeat</keyword>
<dbReference type="CDD" id="cd03250">
    <property type="entry name" value="ABCC_MRP_domain1"/>
    <property type="match status" value="1"/>
</dbReference>
<evidence type="ECO:0000256" key="9">
    <source>
        <dbReference type="SAM" id="MobiDB-lite"/>
    </source>
</evidence>
<dbReference type="InterPro" id="IPR017871">
    <property type="entry name" value="ABC_transporter-like_CS"/>
</dbReference>
<evidence type="ECO:0000256" key="4">
    <source>
        <dbReference type="ARBA" id="ARBA00022737"/>
    </source>
</evidence>
<dbReference type="CDD" id="cd18580">
    <property type="entry name" value="ABC_6TM_ABCC_D2"/>
    <property type="match status" value="1"/>
</dbReference>
<feature type="transmembrane region" description="Helical" evidence="10">
    <location>
        <begin position="869"/>
        <end position="889"/>
    </location>
</feature>